<dbReference type="SMART" id="SM01029">
    <property type="entry name" value="BetaGal_dom2"/>
    <property type="match status" value="1"/>
</dbReference>
<sequence>MVRLALFPLLLSAVTGLVAAQGNSSEPLQDNGLTNLVQWDTHSYVINGERLFLFSGEFHYWRLPVPELWRDLLEKMKAAGFNAFSIYNSWGFHEPAPGVLDFDTGAHNFTSIMTIAKEIGIYLLIRPGPYVNAETNAGGFPLWLTTGEYGKLRNDDPRYTAAWEGYWTRISEIIEPHLVTNGGNVAMFQIENELGGQFTNDAARTINKPVANYMQLLQDGARAAGIDVPVFHNAPNARTFSWSHDFEPNALGNVDTVGLDSYPSCWSCNLSECTRFNGNYVPYLIADYVSYFDVQAPTQPNFMPEFQGGSYNPWGGPEGGCPADIGHEFANLFYRDLVGQHSTAISLYMMYGGTNWGWLACPVVATSYDYSSPISENRYIGDKFYETKLLPLFTRVAHDLTQTARVESSVRRSTNPQVLVTELRNIDNDAGFYVVRHSYSPSGTREVFQVDVDTSAGQLRIPQHGGQIALNGHQAKILVTDFNFGAKSLLYSTAEVLSFVVFGDSEILALWLPEGETGEFTVKGAESIEQIGDDQLGQFEVIKGDDGVTVSYTQEEGIFTAALDDGTTILFLDRQAAYHFWVPTLTNAPHAPVNETVFVHGPYLVRSASWDQATRTLDIQGDLDAATTLTVFAPASLCTLKWNGEKVKIDSREGHKFTASLEGPQAFELPALGSWRYTDSLPEISADYEPTSAVWVVANRTNTTNEVIPDLKNPVLYVDEYAIHYGNHIFRASFPTTENPPTGVHLNLTGGLAFGYSVWLNEDYIGSYLGLSYLGAWGQDFSFDNATLSTDGENVLTILMDNSGHDLREVALAPRGITNATLLGPDEYDFSEWKIAGTAGGGQGYIDPVRGPLNEGGLYAERLGMHLPGFDDKGWTAHPANATTLDHPSAGVRVYRTTVDLDVPAGLDVSISFKLTAPFYKGLAPSQEGYGNQVRTLLFVNGYQFGRFNPYIGHQTSFPVPPGILDYHGENTIAVTVWSQSADGGELKVDWELDYVHTTSFDLGFDSNYLRPGWTEDRLQYV</sequence>
<comment type="similarity">
    <text evidence="2 8">Belongs to the glycosyl hydrolase 35 family.</text>
</comment>
<dbReference type="Pfam" id="PF13363">
    <property type="entry name" value="BetaGal_dom3"/>
    <property type="match status" value="1"/>
</dbReference>
<keyword evidence="5 11" id="KW-0378">Hydrolase</keyword>
<evidence type="ECO:0000256" key="6">
    <source>
        <dbReference type="ARBA" id="ARBA00023180"/>
    </source>
</evidence>
<dbReference type="PRINTS" id="PR00742">
    <property type="entry name" value="GLHYDRLASE35"/>
</dbReference>
<feature type="domain" description="Beta-galactosidase" evidence="10">
    <location>
        <begin position="399"/>
        <end position="580"/>
    </location>
</feature>
<dbReference type="FunFam" id="3.20.20.80:FF:000040">
    <property type="entry name" value="Beta-galactosidase A"/>
    <property type="match status" value="1"/>
</dbReference>
<dbReference type="Gene3D" id="2.102.20.10">
    <property type="entry name" value="Beta-galactosidase, domain 2"/>
    <property type="match status" value="1"/>
</dbReference>
<keyword evidence="12" id="KW-1185">Reference proteome</keyword>
<dbReference type="SUPFAM" id="SSF51011">
    <property type="entry name" value="Glycosyl hydrolase domain"/>
    <property type="match status" value="1"/>
</dbReference>
<dbReference type="EC" id="3.2.1.23" evidence="3"/>
<dbReference type="PANTHER" id="PTHR23421">
    <property type="entry name" value="BETA-GALACTOSIDASE RELATED"/>
    <property type="match status" value="1"/>
</dbReference>
<dbReference type="EMBL" id="JAGPXD010000001">
    <property type="protein sequence ID" value="KAH7374825.1"/>
    <property type="molecule type" value="Genomic_DNA"/>
</dbReference>
<evidence type="ECO:0000256" key="5">
    <source>
        <dbReference type="ARBA" id="ARBA00022801"/>
    </source>
</evidence>
<evidence type="ECO:0000313" key="12">
    <source>
        <dbReference type="Proteomes" id="UP000813385"/>
    </source>
</evidence>
<dbReference type="Gene3D" id="3.20.20.80">
    <property type="entry name" value="Glycosidases"/>
    <property type="match status" value="1"/>
</dbReference>
<name>A0A8K0X9C8_9PEZI</name>
<dbReference type="SUPFAM" id="SSF51445">
    <property type="entry name" value="(Trans)glycosidases"/>
    <property type="match status" value="1"/>
</dbReference>
<dbReference type="Pfam" id="PF10435">
    <property type="entry name" value="BetaGal_dom2"/>
    <property type="match status" value="1"/>
</dbReference>
<dbReference type="SUPFAM" id="SSF49785">
    <property type="entry name" value="Galactose-binding domain-like"/>
    <property type="match status" value="2"/>
</dbReference>
<dbReference type="Gene3D" id="2.60.120.260">
    <property type="entry name" value="Galactose-binding domain-like"/>
    <property type="match status" value="2"/>
</dbReference>
<evidence type="ECO:0000256" key="8">
    <source>
        <dbReference type="RuleBase" id="RU003679"/>
    </source>
</evidence>
<keyword evidence="4 9" id="KW-0732">Signal</keyword>
<organism evidence="11 12">
    <name type="scientific">Plectosphaerella cucumerina</name>
    <dbReference type="NCBI Taxonomy" id="40658"/>
    <lineage>
        <taxon>Eukaryota</taxon>
        <taxon>Fungi</taxon>
        <taxon>Dikarya</taxon>
        <taxon>Ascomycota</taxon>
        <taxon>Pezizomycotina</taxon>
        <taxon>Sordariomycetes</taxon>
        <taxon>Hypocreomycetidae</taxon>
        <taxon>Glomerellales</taxon>
        <taxon>Plectosphaerellaceae</taxon>
        <taxon>Plectosphaerella</taxon>
    </lineage>
</organism>
<dbReference type="InterPro" id="IPR025300">
    <property type="entry name" value="BetaGal_jelly_roll_dom"/>
</dbReference>
<reference evidence="11" key="1">
    <citation type="journal article" date="2021" name="Nat. Commun.">
        <title>Genetic determinants of endophytism in the Arabidopsis root mycobiome.</title>
        <authorList>
            <person name="Mesny F."/>
            <person name="Miyauchi S."/>
            <person name="Thiergart T."/>
            <person name="Pickel B."/>
            <person name="Atanasova L."/>
            <person name="Karlsson M."/>
            <person name="Huettel B."/>
            <person name="Barry K.W."/>
            <person name="Haridas S."/>
            <person name="Chen C."/>
            <person name="Bauer D."/>
            <person name="Andreopoulos W."/>
            <person name="Pangilinan J."/>
            <person name="LaButti K."/>
            <person name="Riley R."/>
            <person name="Lipzen A."/>
            <person name="Clum A."/>
            <person name="Drula E."/>
            <person name="Henrissat B."/>
            <person name="Kohler A."/>
            <person name="Grigoriev I.V."/>
            <person name="Martin F.M."/>
            <person name="Hacquard S."/>
        </authorList>
    </citation>
    <scope>NUCLEOTIDE SEQUENCE</scope>
    <source>
        <strain evidence="11">MPI-CAGE-AT-0016</strain>
    </source>
</reference>
<dbReference type="InterPro" id="IPR025972">
    <property type="entry name" value="BetaGal_dom3"/>
</dbReference>
<dbReference type="InterPro" id="IPR008979">
    <property type="entry name" value="Galactose-bd-like_sf"/>
</dbReference>
<evidence type="ECO:0000313" key="11">
    <source>
        <dbReference type="EMBL" id="KAH7374825.1"/>
    </source>
</evidence>
<accession>A0A8K0X9C8</accession>
<dbReference type="InterPro" id="IPR001944">
    <property type="entry name" value="Glycoside_Hdrlase_35"/>
</dbReference>
<evidence type="ECO:0000256" key="2">
    <source>
        <dbReference type="ARBA" id="ARBA00009809"/>
    </source>
</evidence>
<dbReference type="InterPro" id="IPR031330">
    <property type="entry name" value="Gly_Hdrlase_35_cat"/>
</dbReference>
<dbReference type="Proteomes" id="UP000813385">
    <property type="component" value="Unassembled WGS sequence"/>
</dbReference>
<dbReference type="InterPro" id="IPR017853">
    <property type="entry name" value="GH"/>
</dbReference>
<dbReference type="InterPro" id="IPR037110">
    <property type="entry name" value="Betagal_dom2_sf"/>
</dbReference>
<dbReference type="InterPro" id="IPR018954">
    <property type="entry name" value="Betagal_dom2"/>
</dbReference>
<proteinExistence type="inferred from homology"/>
<gene>
    <name evidence="11" type="ORF">B0T11DRAFT_303276</name>
</gene>
<evidence type="ECO:0000259" key="10">
    <source>
        <dbReference type="SMART" id="SM01029"/>
    </source>
</evidence>
<dbReference type="Gene3D" id="2.60.390.10">
    <property type="entry name" value="Beta-galactosidase, domain 3"/>
    <property type="match status" value="1"/>
</dbReference>
<evidence type="ECO:0000256" key="3">
    <source>
        <dbReference type="ARBA" id="ARBA00012756"/>
    </source>
</evidence>
<evidence type="ECO:0000256" key="7">
    <source>
        <dbReference type="ARBA" id="ARBA00023295"/>
    </source>
</evidence>
<comment type="caution">
    <text evidence="11">The sequence shown here is derived from an EMBL/GenBank/DDBJ whole genome shotgun (WGS) entry which is preliminary data.</text>
</comment>
<dbReference type="OrthoDB" id="1657402at2759"/>
<dbReference type="GO" id="GO:0005975">
    <property type="term" value="P:carbohydrate metabolic process"/>
    <property type="evidence" value="ECO:0007669"/>
    <property type="project" value="InterPro"/>
</dbReference>
<dbReference type="GO" id="GO:0004565">
    <property type="term" value="F:beta-galactosidase activity"/>
    <property type="evidence" value="ECO:0007669"/>
    <property type="project" value="UniProtKB-EC"/>
</dbReference>
<evidence type="ECO:0000256" key="4">
    <source>
        <dbReference type="ARBA" id="ARBA00022729"/>
    </source>
</evidence>
<dbReference type="Pfam" id="PF13364">
    <property type="entry name" value="BetaGal_ABD2"/>
    <property type="match status" value="2"/>
</dbReference>
<keyword evidence="7" id="KW-0326">Glycosidase</keyword>
<comment type="catalytic activity">
    <reaction evidence="1">
        <text>Hydrolysis of terminal non-reducing beta-D-galactose residues in beta-D-galactosides.</text>
        <dbReference type="EC" id="3.2.1.23"/>
    </reaction>
</comment>
<evidence type="ECO:0000256" key="1">
    <source>
        <dbReference type="ARBA" id="ARBA00001412"/>
    </source>
</evidence>
<dbReference type="InterPro" id="IPR036833">
    <property type="entry name" value="BetaGal_dom3_sf"/>
</dbReference>
<keyword evidence="6" id="KW-0325">Glycoprotein</keyword>
<feature type="signal peptide" evidence="9">
    <location>
        <begin position="1"/>
        <end position="20"/>
    </location>
</feature>
<dbReference type="Pfam" id="PF01301">
    <property type="entry name" value="Glyco_hydro_35"/>
    <property type="match status" value="1"/>
</dbReference>
<feature type="chain" id="PRO_5035483202" description="beta-galactosidase" evidence="9">
    <location>
        <begin position="21"/>
        <end position="1022"/>
    </location>
</feature>
<protein>
    <recommendedName>
        <fullName evidence="3">beta-galactosidase</fullName>
        <ecNumber evidence="3">3.2.1.23</ecNumber>
    </recommendedName>
</protein>
<evidence type="ECO:0000256" key="9">
    <source>
        <dbReference type="SAM" id="SignalP"/>
    </source>
</evidence>
<dbReference type="AlphaFoldDB" id="A0A8K0X9C8"/>
<dbReference type="SUPFAM" id="SSF117100">
    <property type="entry name" value="Beta-galactosidase LacA, domain 3"/>
    <property type="match status" value="1"/>
</dbReference>